<gene>
    <name evidence="1" type="ORF">rsdtw13_38930</name>
</gene>
<accession>A0ACB5RIE4</accession>
<evidence type="ECO:0000313" key="1">
    <source>
        <dbReference type="EMBL" id="GKX68635.1"/>
    </source>
</evidence>
<proteinExistence type="predicted"/>
<reference evidence="1" key="1">
    <citation type="journal article" date="2025" name="Int. J. Syst. Evol. Microbiol.">
        <title>Inconstantimicrobium mannanitabidum sp. nov., a novel member of the family Clostridiaceae isolated from anoxic soil under the treatment of reductive soil disinfestation.</title>
        <authorList>
            <person name="Ueki A."/>
            <person name="Tonouchi A."/>
            <person name="Honma S."/>
            <person name="Kaku N."/>
            <person name="Ueki K."/>
        </authorList>
    </citation>
    <scope>NUCLEOTIDE SEQUENCE</scope>
    <source>
        <strain evidence="1">TW13</strain>
    </source>
</reference>
<protein>
    <submittedName>
        <fullName evidence="1">Sodium ABC transporter</fullName>
    </submittedName>
</protein>
<name>A0ACB5RIE4_9CLOT</name>
<dbReference type="Proteomes" id="UP001058074">
    <property type="component" value="Unassembled WGS sequence"/>
</dbReference>
<dbReference type="EMBL" id="BROD01000001">
    <property type="protein sequence ID" value="GKX68635.1"/>
    <property type="molecule type" value="Genomic_DNA"/>
</dbReference>
<keyword evidence="2" id="KW-1185">Reference proteome</keyword>
<evidence type="ECO:0000313" key="2">
    <source>
        <dbReference type="Proteomes" id="UP001058074"/>
    </source>
</evidence>
<organism evidence="1 2">
    <name type="scientific">Inconstantimicrobium mannanitabidum</name>
    <dbReference type="NCBI Taxonomy" id="1604901"/>
    <lineage>
        <taxon>Bacteria</taxon>
        <taxon>Bacillati</taxon>
        <taxon>Bacillota</taxon>
        <taxon>Clostridia</taxon>
        <taxon>Eubacteriales</taxon>
        <taxon>Clostridiaceae</taxon>
        <taxon>Inconstantimicrobium</taxon>
    </lineage>
</organism>
<comment type="caution">
    <text evidence="1">The sequence shown here is derived from an EMBL/GenBank/DDBJ whole genome shotgun (WGS) entry which is preliminary data.</text>
</comment>
<sequence length="396" mass="43881">MNHFVTVLKKELIDILRDKKTIILGILLPILLYPLMTFGLSKLAESSMSTSNKTFTVTIKDEGKSSVRDLLNQQQQIKIKIKDFSDAEKSLKDGETSLIIEVPKAFDESVSKEQQAKIKLTYDDKSQDSSMLKSTVSNMLSEYSQQLAVKRLQAKNIDASILKPFNVENKNISEIKSGNDAQTGMVQGILMMLPSILVILILAPTMGIAVDLCAGEKERGTIEPLLSTAVSRISIVWAKIVALAIIGIITLSCTLAAMGISFKMMLNGSEIAFVNAKFLLPIGIVCLFLILTVGALQIALSIYARSIKEANSYLSGVYMVAMILSYVPFAFDAKSIAIKYFHIPIMNTVCLMKELMAGIFRLDHFVIVILWNMVYTALAVLFARYMFSKEEVVFRS</sequence>